<sequence length="60" mass="6670">MISLLSLSNLEQKETEHDGTEDELVEISVAQGVISGKDAFERVKLIGDDKAKELNNCFVY</sequence>
<dbReference type="HOGENOM" id="CLU_2944847_0_0_1"/>
<protein>
    <submittedName>
        <fullName evidence="2">Predicted protein</fullName>
    </submittedName>
</protein>
<name>D7MYB1_ARALL</name>
<keyword evidence="3" id="KW-1185">Reference proteome</keyword>
<feature type="compositionally biased region" description="Polar residues" evidence="1">
    <location>
        <begin position="1"/>
        <end position="10"/>
    </location>
</feature>
<dbReference type="Gramene" id="Al_scaffold_0896_1">
    <property type="protein sequence ID" value="Al_scaffold_0896_1"/>
    <property type="gene ID" value="Al_scaffold_0896_1"/>
</dbReference>
<organism evidence="3">
    <name type="scientific">Arabidopsis lyrata subsp. lyrata</name>
    <name type="common">Lyre-leaved rock-cress</name>
    <dbReference type="NCBI Taxonomy" id="81972"/>
    <lineage>
        <taxon>Eukaryota</taxon>
        <taxon>Viridiplantae</taxon>
        <taxon>Streptophyta</taxon>
        <taxon>Embryophyta</taxon>
        <taxon>Tracheophyta</taxon>
        <taxon>Spermatophyta</taxon>
        <taxon>Magnoliopsida</taxon>
        <taxon>eudicotyledons</taxon>
        <taxon>Gunneridae</taxon>
        <taxon>Pentapetalae</taxon>
        <taxon>rosids</taxon>
        <taxon>malvids</taxon>
        <taxon>Brassicales</taxon>
        <taxon>Brassicaceae</taxon>
        <taxon>Camelineae</taxon>
        <taxon>Arabidopsis</taxon>
    </lineage>
</organism>
<evidence type="ECO:0000256" key="1">
    <source>
        <dbReference type="SAM" id="MobiDB-lite"/>
    </source>
</evidence>
<evidence type="ECO:0000313" key="3">
    <source>
        <dbReference type="Proteomes" id="UP000008694"/>
    </source>
</evidence>
<reference evidence="3" key="1">
    <citation type="journal article" date="2011" name="Nat. Genet.">
        <title>The Arabidopsis lyrata genome sequence and the basis of rapid genome size change.</title>
        <authorList>
            <person name="Hu T.T."/>
            <person name="Pattyn P."/>
            <person name="Bakker E.G."/>
            <person name="Cao J."/>
            <person name="Cheng J.-F."/>
            <person name="Clark R.M."/>
            <person name="Fahlgren N."/>
            <person name="Fawcett J.A."/>
            <person name="Grimwood J."/>
            <person name="Gundlach H."/>
            <person name="Haberer G."/>
            <person name="Hollister J.D."/>
            <person name="Ossowski S."/>
            <person name="Ottilar R.P."/>
            <person name="Salamov A.A."/>
            <person name="Schneeberger K."/>
            <person name="Spannagl M."/>
            <person name="Wang X."/>
            <person name="Yang L."/>
            <person name="Nasrallah M.E."/>
            <person name="Bergelson J."/>
            <person name="Carrington J.C."/>
            <person name="Gaut B.S."/>
            <person name="Schmutz J."/>
            <person name="Mayer K.F.X."/>
            <person name="Van de Peer Y."/>
            <person name="Grigoriev I.V."/>
            <person name="Nordborg M."/>
            <person name="Weigel D."/>
            <person name="Guo Y.-L."/>
        </authorList>
    </citation>
    <scope>NUCLEOTIDE SEQUENCE [LARGE SCALE GENOMIC DNA]</scope>
    <source>
        <strain evidence="3">cv. MN47</strain>
    </source>
</reference>
<accession>D7MYB1</accession>
<proteinExistence type="predicted"/>
<evidence type="ECO:0000313" key="2">
    <source>
        <dbReference type="EMBL" id="EFH38471.1"/>
    </source>
</evidence>
<gene>
    <name evidence="2" type="ORF">ARALYDRAFT_655774</name>
</gene>
<dbReference type="AlphaFoldDB" id="D7MYB1"/>
<dbReference type="EMBL" id="GL349284">
    <property type="protein sequence ID" value="EFH38471.1"/>
    <property type="molecule type" value="Genomic_DNA"/>
</dbReference>
<dbReference type="Proteomes" id="UP000008694">
    <property type="component" value="Unassembled WGS sequence"/>
</dbReference>
<feature type="region of interest" description="Disordered" evidence="1">
    <location>
        <begin position="1"/>
        <end position="21"/>
    </location>
</feature>